<proteinExistence type="predicted"/>
<feature type="region of interest" description="Disordered" evidence="2">
    <location>
        <begin position="112"/>
        <end position="134"/>
    </location>
</feature>
<keyword evidence="4" id="KW-1185">Reference proteome</keyword>
<name>A0AAE0LIH0_9CHLO</name>
<evidence type="ECO:0000256" key="2">
    <source>
        <dbReference type="SAM" id="MobiDB-lite"/>
    </source>
</evidence>
<evidence type="ECO:0000313" key="3">
    <source>
        <dbReference type="EMBL" id="KAK3286412.1"/>
    </source>
</evidence>
<evidence type="ECO:0000313" key="4">
    <source>
        <dbReference type="Proteomes" id="UP001190700"/>
    </source>
</evidence>
<feature type="region of interest" description="Disordered" evidence="2">
    <location>
        <begin position="1"/>
        <end position="61"/>
    </location>
</feature>
<dbReference type="EMBL" id="LGRX02001279">
    <property type="protein sequence ID" value="KAK3286412.1"/>
    <property type="molecule type" value="Genomic_DNA"/>
</dbReference>
<sequence length="527" mass="59847">TSPVKVGTGGAGTGPASRLLQPRSFQEMVNVVVDQQRQQQQSEVSPTRTPGSGPATRLLEQRNFTKEGTSLAEQMLQDRKVAQQTQLDLAQQLEDERLKLRALQSELDALAHRRQDAEHRSREEQYRREEADRSNVQLRHEIEQLRAQDLGVRQEKQDAERERANLAAHLTQLQAHAEQDLREKAALQNELAMAQSSPPRMVTVERPSSAPLDQIHQWIDERAELQECLRAAQLETAAAQVEAEENLLRLRQERSEFERERAALLREVEEERASRRKDQQLYEGAMEKELVAAEQANAARVSARQMRAAMQEMEIGASSKNEEDDAWREKVNRELMDMKAQIQSERNATTAARAQVTLLNQRLMEADGQMRDVLGSRSCSMDGALAEERDALAREKTKLQERCGALERELGGQQNEQGLMLARVSLDHKSERNASMDAHQAALVAQASQASRRRHVEADKYEDDKLRLKQEEAIKHEAARMMAEAQSGALQYQLDEKNMTIAALKGELTAFKKQQSHEAIQQLRRGW</sequence>
<accession>A0AAE0LIH0</accession>
<evidence type="ECO:0000256" key="1">
    <source>
        <dbReference type="SAM" id="Coils"/>
    </source>
</evidence>
<gene>
    <name evidence="3" type="ORF">CYMTET_6034</name>
</gene>
<comment type="caution">
    <text evidence="3">The sequence shown here is derived from an EMBL/GenBank/DDBJ whole genome shotgun (WGS) entry which is preliminary data.</text>
</comment>
<dbReference type="AlphaFoldDB" id="A0AAE0LIH0"/>
<organism evidence="3 4">
    <name type="scientific">Cymbomonas tetramitiformis</name>
    <dbReference type="NCBI Taxonomy" id="36881"/>
    <lineage>
        <taxon>Eukaryota</taxon>
        <taxon>Viridiplantae</taxon>
        <taxon>Chlorophyta</taxon>
        <taxon>Pyramimonadophyceae</taxon>
        <taxon>Pyramimonadales</taxon>
        <taxon>Pyramimonadaceae</taxon>
        <taxon>Cymbomonas</taxon>
    </lineage>
</organism>
<feature type="compositionally biased region" description="Low complexity" evidence="2">
    <location>
        <begin position="29"/>
        <end position="44"/>
    </location>
</feature>
<feature type="coiled-coil region" evidence="1">
    <location>
        <begin position="389"/>
        <end position="416"/>
    </location>
</feature>
<keyword evidence="1" id="KW-0175">Coiled coil</keyword>
<reference evidence="3 4" key="1">
    <citation type="journal article" date="2015" name="Genome Biol. Evol.">
        <title>Comparative Genomics of a Bacterivorous Green Alga Reveals Evolutionary Causalities and Consequences of Phago-Mixotrophic Mode of Nutrition.</title>
        <authorList>
            <person name="Burns J.A."/>
            <person name="Paasch A."/>
            <person name="Narechania A."/>
            <person name="Kim E."/>
        </authorList>
    </citation>
    <scope>NUCLEOTIDE SEQUENCE [LARGE SCALE GENOMIC DNA]</scope>
    <source>
        <strain evidence="3 4">PLY_AMNH</strain>
    </source>
</reference>
<protein>
    <submittedName>
        <fullName evidence="3">Uncharacterized protein</fullName>
    </submittedName>
</protein>
<dbReference type="Proteomes" id="UP001190700">
    <property type="component" value="Unassembled WGS sequence"/>
</dbReference>
<feature type="non-terminal residue" evidence="3">
    <location>
        <position position="1"/>
    </location>
</feature>